<dbReference type="Proteomes" id="UP000467236">
    <property type="component" value="Chromosome"/>
</dbReference>
<sequence length="180" mass="19099">MLSRTYKAMTIRAALIRNGMRHPHCMNAGLFSPMVWFTPRKVRLVSKTATPPPTRVNMPYRPRWRAGADSALSNADPAHSPPTPSPCSNRRATRISGAAAPMAAVLGTRPTATVDTAMISSVATRVFFRPSRSPKCPNTAAPTGRDRKAVANVPIEAIVATAGPRCGKNTVGKTSAAAVP</sequence>
<dbReference type="KEGG" id="mshj:MSHI_04080"/>
<keyword evidence="3" id="KW-1185">Reference proteome</keyword>
<gene>
    <name evidence="2" type="ORF">MSHI_04080</name>
</gene>
<dbReference type="EMBL" id="AP022575">
    <property type="protein sequence ID" value="BBX72502.1"/>
    <property type="molecule type" value="Genomic_DNA"/>
</dbReference>
<evidence type="ECO:0000256" key="1">
    <source>
        <dbReference type="SAM" id="MobiDB-lite"/>
    </source>
</evidence>
<proteinExistence type="predicted"/>
<accession>A0A7I7MKW9</accession>
<protein>
    <submittedName>
        <fullName evidence="2">Uncharacterized protein</fullName>
    </submittedName>
</protein>
<name>A0A7I7MKW9_9MYCO</name>
<organism evidence="2 3">
    <name type="scientific">Mycobacterium shinjukuense</name>
    <dbReference type="NCBI Taxonomy" id="398694"/>
    <lineage>
        <taxon>Bacteria</taxon>
        <taxon>Bacillati</taxon>
        <taxon>Actinomycetota</taxon>
        <taxon>Actinomycetes</taxon>
        <taxon>Mycobacteriales</taxon>
        <taxon>Mycobacteriaceae</taxon>
        <taxon>Mycobacterium</taxon>
    </lineage>
</organism>
<dbReference type="AlphaFoldDB" id="A0A7I7MKW9"/>
<evidence type="ECO:0000313" key="3">
    <source>
        <dbReference type="Proteomes" id="UP000467236"/>
    </source>
</evidence>
<reference evidence="2 3" key="1">
    <citation type="journal article" date="2019" name="Emerg. Microbes Infect.">
        <title>Comprehensive subspecies identification of 175 nontuberculous mycobacteria species based on 7547 genomic profiles.</title>
        <authorList>
            <person name="Matsumoto Y."/>
            <person name="Kinjo T."/>
            <person name="Motooka D."/>
            <person name="Nabeya D."/>
            <person name="Jung N."/>
            <person name="Uechi K."/>
            <person name="Horii T."/>
            <person name="Iida T."/>
            <person name="Fujita J."/>
            <person name="Nakamura S."/>
        </authorList>
    </citation>
    <scope>NUCLEOTIDE SEQUENCE [LARGE SCALE GENOMIC DNA]</scope>
    <source>
        <strain evidence="2 3">JCM 14233</strain>
    </source>
</reference>
<feature type="region of interest" description="Disordered" evidence="1">
    <location>
        <begin position="68"/>
        <end position="91"/>
    </location>
</feature>
<evidence type="ECO:0000313" key="2">
    <source>
        <dbReference type="EMBL" id="BBX72502.1"/>
    </source>
</evidence>